<feature type="transmembrane region" description="Helical" evidence="1">
    <location>
        <begin position="122"/>
        <end position="140"/>
    </location>
</feature>
<reference evidence="2 3" key="2">
    <citation type="journal article" date="2016" name="Int. J. Syst. Evol. Microbiol.">
        <title>Lutibacter profundi sp. nov., isolated from a deep-sea hydrothermal system on the Arctic Mid-Ocean Ridge and emended description of the genus Lutibacter.</title>
        <authorList>
            <person name="Le Moine Bauer S."/>
            <person name="Roalkvam I."/>
            <person name="Steen I.H."/>
            <person name="Dahle H."/>
        </authorList>
    </citation>
    <scope>NUCLEOTIDE SEQUENCE [LARGE SCALE GENOMIC DNA]</scope>
    <source>
        <strain evidence="2 3">LP1</strain>
    </source>
</reference>
<evidence type="ECO:0008006" key="4">
    <source>
        <dbReference type="Google" id="ProtNLM"/>
    </source>
</evidence>
<dbReference type="InterPro" id="IPR025058">
    <property type="entry name" value="DUF3995"/>
</dbReference>
<protein>
    <recommendedName>
        <fullName evidence="4">DUF3995 domain-containing protein</fullName>
    </recommendedName>
</protein>
<dbReference type="OrthoDB" id="8590912at2"/>
<keyword evidence="1" id="KW-0812">Transmembrane</keyword>
<evidence type="ECO:0000256" key="1">
    <source>
        <dbReference type="SAM" id="Phobius"/>
    </source>
</evidence>
<feature type="transmembrane region" description="Helical" evidence="1">
    <location>
        <begin position="6"/>
        <end position="25"/>
    </location>
</feature>
<dbReference type="PATRIC" id="fig|1622118.3.peg.597"/>
<reference evidence="3" key="1">
    <citation type="submission" date="2015-12" db="EMBL/GenBank/DDBJ databases">
        <title>Complete genome sequence of Lutibacter profundus strain LP1.</title>
        <authorList>
            <person name="Wissuwa J."/>
            <person name="Le Moine Bauer S."/>
            <person name="Stokke R."/>
            <person name="Dahle H."/>
            <person name="Steen I.H."/>
        </authorList>
    </citation>
    <scope>NUCLEOTIDE SEQUENCE [LARGE SCALE GENOMIC DNA]</scope>
    <source>
        <strain evidence="3">LP1</strain>
    </source>
</reference>
<feature type="transmembrane region" description="Helical" evidence="1">
    <location>
        <begin position="80"/>
        <end position="101"/>
    </location>
</feature>
<dbReference type="STRING" id="1622118.Lupro_02855"/>
<organism evidence="2 3">
    <name type="scientific">Lutibacter profundi</name>
    <dbReference type="NCBI Taxonomy" id="1622118"/>
    <lineage>
        <taxon>Bacteria</taxon>
        <taxon>Pseudomonadati</taxon>
        <taxon>Bacteroidota</taxon>
        <taxon>Flavobacteriia</taxon>
        <taxon>Flavobacteriales</taxon>
        <taxon>Flavobacteriaceae</taxon>
        <taxon>Lutibacter</taxon>
    </lineage>
</organism>
<name>A0A109RN54_9FLAO</name>
<proteinExistence type="predicted"/>
<accession>A0A109RN54</accession>
<dbReference type="Pfam" id="PF13160">
    <property type="entry name" value="DUF3995"/>
    <property type="match status" value="1"/>
</dbReference>
<evidence type="ECO:0000313" key="2">
    <source>
        <dbReference type="EMBL" id="AMC10256.1"/>
    </source>
</evidence>
<keyword evidence="1" id="KW-1133">Transmembrane helix</keyword>
<feature type="transmembrane region" description="Helical" evidence="1">
    <location>
        <begin position="50"/>
        <end position="68"/>
    </location>
</feature>
<dbReference type="KEGG" id="lut:Lupro_02855"/>
<dbReference type="Proteomes" id="UP000059672">
    <property type="component" value="Chromosome"/>
</dbReference>
<sequence length="142" mass="15993">MTTILSISLLAIFTLLGFIHFYWLFGGKWGIEQALPTKEIGKKVIEPPKIATAIVGIGLISFGLFYLIKTGLINFQVPNWIITYGSWIIPSIFIIRAIGDFKYVGFFKKIKNTEFAKADSKWFAPLCLTIGIFGILIQLMNK</sequence>
<keyword evidence="1" id="KW-0472">Membrane</keyword>
<gene>
    <name evidence="2" type="ORF">Lupro_02855</name>
</gene>
<evidence type="ECO:0000313" key="3">
    <source>
        <dbReference type="Proteomes" id="UP000059672"/>
    </source>
</evidence>
<dbReference type="EMBL" id="CP013355">
    <property type="protein sequence ID" value="AMC10256.1"/>
    <property type="molecule type" value="Genomic_DNA"/>
</dbReference>
<dbReference type="AlphaFoldDB" id="A0A109RN54"/>
<keyword evidence="3" id="KW-1185">Reference proteome</keyword>